<evidence type="ECO:0000313" key="16">
    <source>
        <dbReference type="Proteomes" id="UP000002613"/>
    </source>
</evidence>
<dbReference type="InterPro" id="IPR023405">
    <property type="entry name" value="Topo_IA_core_domain"/>
</dbReference>
<dbReference type="GO" id="GO:0008270">
    <property type="term" value="F:zinc ion binding"/>
    <property type="evidence" value="ECO:0007669"/>
    <property type="project" value="UniProtKB-KW"/>
</dbReference>
<feature type="site" description="Interaction with DNA" evidence="12">
    <location>
        <position position="164"/>
    </location>
</feature>
<dbReference type="FunFam" id="1.10.290.10:FF:000003">
    <property type="entry name" value="DNA topoisomerase"/>
    <property type="match status" value="1"/>
</dbReference>
<dbReference type="Gene3D" id="3.30.65.10">
    <property type="entry name" value="Bacterial Topoisomerase I, domain 1"/>
    <property type="match status" value="1"/>
</dbReference>
<keyword evidence="4" id="KW-0479">Metal-binding</keyword>
<keyword evidence="10 12" id="KW-0238">DNA-binding</keyword>
<keyword evidence="8" id="KW-0460">Magnesium</keyword>
<dbReference type="PROSITE" id="PS52039">
    <property type="entry name" value="TOPO_IA_2"/>
    <property type="match status" value="1"/>
</dbReference>
<evidence type="ECO:0000256" key="5">
    <source>
        <dbReference type="ARBA" id="ARBA00022737"/>
    </source>
</evidence>
<dbReference type="PANTHER" id="PTHR11390">
    <property type="entry name" value="PROKARYOTIC DNA TOPOISOMERASE"/>
    <property type="match status" value="1"/>
</dbReference>
<evidence type="ECO:0000256" key="4">
    <source>
        <dbReference type="ARBA" id="ARBA00022723"/>
    </source>
</evidence>
<accession>D3RZ54</accession>
<dbReference type="Pfam" id="PF01396">
    <property type="entry name" value="Zn_ribbon_Top1"/>
    <property type="match status" value="1"/>
</dbReference>
<dbReference type="RefSeq" id="WP_012966107.1">
    <property type="nucleotide sequence ID" value="NC_013849.1"/>
</dbReference>
<dbReference type="PRINTS" id="PR00417">
    <property type="entry name" value="PRTPISMRASEI"/>
</dbReference>
<dbReference type="AlphaFoldDB" id="D3RZ54"/>
<feature type="region of interest" description="Interaction with DNA" evidence="12">
    <location>
        <begin position="188"/>
        <end position="193"/>
    </location>
</feature>
<feature type="site" description="Interaction with DNA" evidence="12">
    <location>
        <position position="47"/>
    </location>
</feature>
<comment type="subunit">
    <text evidence="12">Monomer.</text>
</comment>
<reference evidence="15 16" key="2">
    <citation type="journal article" date="2011" name="Stand. Genomic Sci.">
        <title>Complete genome sequence of Ferroglobus placidus AEDII12DO.</title>
        <authorList>
            <person name="Anderson I."/>
            <person name="Risso C."/>
            <person name="Holmes D."/>
            <person name="Lucas S."/>
            <person name="Copeland A."/>
            <person name="Lapidus A."/>
            <person name="Cheng J.F."/>
            <person name="Bruce D."/>
            <person name="Goodwin L."/>
            <person name="Pitluck S."/>
            <person name="Saunders E."/>
            <person name="Brettin T."/>
            <person name="Detter J.C."/>
            <person name="Han C."/>
            <person name="Tapia R."/>
            <person name="Larimer F."/>
            <person name="Land M."/>
            <person name="Hauser L."/>
            <person name="Woyke T."/>
            <person name="Lovley D."/>
            <person name="Kyrpides N."/>
            <person name="Ivanova N."/>
        </authorList>
    </citation>
    <scope>NUCLEOTIDE SEQUENCE [LARGE SCALE GENOMIC DNA]</scope>
    <source>
        <strain evidence="16">DSM 10642 / AEDII12DO</strain>
    </source>
</reference>
<dbReference type="SUPFAM" id="SSF57783">
    <property type="entry name" value="Zinc beta-ribbon"/>
    <property type="match status" value="1"/>
</dbReference>
<feature type="site" description="Interaction with DNA" evidence="12">
    <location>
        <position position="303"/>
    </location>
</feature>
<feature type="site" description="Interaction with DNA" evidence="12">
    <location>
        <position position="486"/>
    </location>
</feature>
<keyword evidence="5" id="KW-0677">Repeat</keyword>
<evidence type="ECO:0000256" key="6">
    <source>
        <dbReference type="ARBA" id="ARBA00022771"/>
    </source>
</evidence>
<dbReference type="Pfam" id="PF01751">
    <property type="entry name" value="Toprim"/>
    <property type="match status" value="1"/>
</dbReference>
<dbReference type="Proteomes" id="UP000002613">
    <property type="component" value="Chromosome"/>
</dbReference>
<dbReference type="GO" id="GO:0006310">
    <property type="term" value="P:DNA recombination"/>
    <property type="evidence" value="ECO:0007669"/>
    <property type="project" value="TreeGrafter"/>
</dbReference>
<keyword evidence="7" id="KW-0862">Zinc</keyword>
<dbReference type="HAMAP" id="MF_00952">
    <property type="entry name" value="Topoisom_1_prok"/>
    <property type="match status" value="1"/>
</dbReference>
<dbReference type="SMART" id="SM00436">
    <property type="entry name" value="TOP1Bc"/>
    <property type="match status" value="1"/>
</dbReference>
<evidence type="ECO:0000256" key="11">
    <source>
        <dbReference type="ARBA" id="ARBA00023235"/>
    </source>
</evidence>
<dbReference type="GO" id="GO:0003677">
    <property type="term" value="F:DNA binding"/>
    <property type="evidence" value="ECO:0007669"/>
    <property type="project" value="UniProtKB-KW"/>
</dbReference>
<evidence type="ECO:0000259" key="14">
    <source>
        <dbReference type="PROSITE" id="PS52039"/>
    </source>
</evidence>
<dbReference type="NCBIfam" id="TIGR01057">
    <property type="entry name" value="topA_arch"/>
    <property type="match status" value="1"/>
</dbReference>
<feature type="domain" description="Toprim" evidence="13">
    <location>
        <begin position="1"/>
        <end position="132"/>
    </location>
</feature>
<keyword evidence="6" id="KW-0863">Zinc-finger</keyword>
<dbReference type="PaxDb" id="589924-Ferp_1618"/>
<comment type="caution">
    <text evidence="12">Lacks conserved residue(s) required for the propagation of feature annotation.</text>
</comment>
<feature type="site" description="Interaction with DNA" evidence="12">
    <location>
        <position position="160"/>
    </location>
</feature>
<keyword evidence="9 12" id="KW-0799">Topoisomerase</keyword>
<dbReference type="InterPro" id="IPR013824">
    <property type="entry name" value="Topo_IA_cen_sub1"/>
</dbReference>
<dbReference type="PANTHER" id="PTHR11390:SF26">
    <property type="entry name" value="DNA TOPOISOMERASE 1"/>
    <property type="match status" value="1"/>
</dbReference>
<dbReference type="GO" id="GO:0005694">
    <property type="term" value="C:chromosome"/>
    <property type="evidence" value="ECO:0007669"/>
    <property type="project" value="InterPro"/>
</dbReference>
<sequence length="653" mass="74760">MWLIVTEKNQTAKRIAQILFGSFQTKKKYGVNYYLNGDACVVGLKGHVVEYDFPPEYNDWKRVELKSLLNARIVRVVKEKSIVRLLEELAKKADRVTIATDYDREGELIGLEAVQIIKRVNPDVRIDRVKFSAITPEEIRKAFSSPGKINVNLAKAAETRQIIDLLWGAVLTRLISLSSGRLGRDFLSAGRVQSPTLRIIVDREKEIREFKPEPYWEITAKFERGVEAKIPRRFKDKEEAKRVYEKIGDGVVKSFEEVERVEKKPIPFNTTEFLKEASKFMPPDKAMAIAENLYINGYISYPRTDNTVYPQSLNLKKLVKMFLGSEFDKEARIALEDMKPSRGKKETKDHPPIHPTALAERKELSKDEWIIYELIVRRFLATLAPDAVWMVRKAEIISGGEKLVASGKELIKSGWRAIYIYSKAEDVFLPKLRVGERLKLLSKKLHEKKTKPPSRYSTSSLIKLMEKLNLGTKSTRHEIIRKLYSRGYVRGNPVKPTETAFSVVEALKKLYEPITLPDMTAKLEEDMNKIEEGKVDPKLVVKESVEFLRRVLESADKEELSKILSEGINKDKIVGSCPECGGNLVVKKAKGRFVACSNYPDCKFSLPLPQKGSLYVTAKTCKEHGMKFVRIKPKKGKSWEFCPYCSYLSWINR</sequence>
<dbReference type="GeneID" id="8779139"/>
<evidence type="ECO:0000256" key="2">
    <source>
        <dbReference type="ARBA" id="ARBA00001946"/>
    </source>
</evidence>
<dbReference type="CDD" id="cd00186">
    <property type="entry name" value="TOP1Ac"/>
    <property type="match status" value="1"/>
</dbReference>
<dbReference type="InterPro" id="IPR003602">
    <property type="entry name" value="Topo_IA_DNA-bd_dom"/>
</dbReference>
<dbReference type="InterPro" id="IPR005739">
    <property type="entry name" value="TopoI_arch"/>
</dbReference>
<protein>
    <recommendedName>
        <fullName evidence="12">DNA topoisomerase 1</fullName>
        <ecNumber evidence="12">5.6.2.1</ecNumber>
    </recommendedName>
    <alternativeName>
        <fullName evidence="12">DNA topoisomerase I</fullName>
    </alternativeName>
</protein>
<feature type="domain" description="Topo IA-type catalytic" evidence="14">
    <location>
        <begin position="150"/>
        <end position="552"/>
    </location>
</feature>
<dbReference type="Gene3D" id="1.10.290.10">
    <property type="entry name" value="Topoisomerase I, domain 4"/>
    <property type="match status" value="1"/>
</dbReference>
<dbReference type="OrthoDB" id="30963at2157"/>
<comment type="function">
    <text evidence="12">Releases the supercoiling and torsional tension of DNA, which is introduced during the DNA replication and transcription, by transiently cleaving and rejoining one strand of the DNA duplex. Introduces a single-strand break via transesterification at a target site in duplex DNA. The scissile phosphodiester is attacked by the catalytic tyrosine of the enzyme, resulting in the formation of a DNA-(5'-phosphotyrosyl)-enzyme intermediate and the expulsion of a 3'-OH DNA strand. The free DNA strand then undergoes passage around the unbroken strand, thus removing DNA supercoils. Finally, in the religation step, the DNA 3'-OH attacks the covalent intermediate to expel the active-site tyrosine and restore the DNA phosphodiester backbone.</text>
</comment>
<dbReference type="SMART" id="SM00493">
    <property type="entry name" value="TOPRIM"/>
    <property type="match status" value="1"/>
</dbReference>
<proteinExistence type="inferred from homology"/>
<dbReference type="InterPro" id="IPR013497">
    <property type="entry name" value="Topo_IA_cen"/>
</dbReference>
<dbReference type="InterPro" id="IPR028612">
    <property type="entry name" value="Topoisom_1_IA"/>
</dbReference>
<evidence type="ECO:0000313" key="15">
    <source>
        <dbReference type="EMBL" id="ADC65767.1"/>
    </source>
</evidence>
<dbReference type="eggNOG" id="arCOG01305">
    <property type="taxonomic scope" value="Archaea"/>
</dbReference>
<evidence type="ECO:0000259" key="13">
    <source>
        <dbReference type="PROSITE" id="PS50880"/>
    </source>
</evidence>
<dbReference type="InterPro" id="IPR013498">
    <property type="entry name" value="Topo_IA_Znf"/>
</dbReference>
<evidence type="ECO:0000256" key="8">
    <source>
        <dbReference type="ARBA" id="ARBA00022842"/>
    </source>
</evidence>
<gene>
    <name evidence="12" type="primary">topA</name>
    <name evidence="15" type="ordered locus">Ferp_1618</name>
</gene>
<evidence type="ECO:0000256" key="10">
    <source>
        <dbReference type="ARBA" id="ARBA00023125"/>
    </source>
</evidence>
<dbReference type="InterPro" id="IPR034144">
    <property type="entry name" value="TOPRIM_TopoIII"/>
</dbReference>
<dbReference type="InterPro" id="IPR006171">
    <property type="entry name" value="TOPRIM_dom"/>
</dbReference>
<evidence type="ECO:0000256" key="12">
    <source>
        <dbReference type="HAMAP-Rule" id="MF_00952"/>
    </source>
</evidence>
<keyword evidence="16" id="KW-1185">Reference proteome</keyword>
<evidence type="ECO:0000256" key="1">
    <source>
        <dbReference type="ARBA" id="ARBA00000213"/>
    </source>
</evidence>
<dbReference type="Gene3D" id="1.10.460.10">
    <property type="entry name" value="Topoisomerase I, domain 2"/>
    <property type="match status" value="1"/>
</dbReference>
<dbReference type="InterPro" id="IPR000380">
    <property type="entry name" value="Topo_IA"/>
</dbReference>
<dbReference type="GO" id="GO:0003917">
    <property type="term" value="F:DNA topoisomerase type I (single strand cut, ATP-independent) activity"/>
    <property type="evidence" value="ECO:0007669"/>
    <property type="project" value="UniProtKB-UniRule"/>
</dbReference>
<dbReference type="SMART" id="SM00437">
    <property type="entry name" value="TOP1Ac"/>
    <property type="match status" value="1"/>
</dbReference>
<comment type="catalytic activity">
    <reaction evidence="1 12">
        <text>ATP-independent breakage of single-stranded DNA, followed by passage and rejoining.</text>
        <dbReference type="EC" id="5.6.2.1"/>
    </reaction>
</comment>
<evidence type="ECO:0000256" key="3">
    <source>
        <dbReference type="ARBA" id="ARBA00009446"/>
    </source>
</evidence>
<dbReference type="InterPro" id="IPR003601">
    <property type="entry name" value="Topo_IA_2"/>
</dbReference>
<name>D3RZ54_FERPA</name>
<keyword evidence="11 12" id="KW-0413">Isomerase</keyword>
<dbReference type="SUPFAM" id="SSF56712">
    <property type="entry name" value="Prokaryotic type I DNA topoisomerase"/>
    <property type="match status" value="1"/>
</dbReference>
<dbReference type="InterPro" id="IPR013825">
    <property type="entry name" value="Topo_IA_cen_sub2"/>
</dbReference>
<dbReference type="eggNOG" id="arCOG01527">
    <property type="taxonomic scope" value="Archaea"/>
</dbReference>
<feature type="active site" description="O-(5'-phospho-DNA)-tyrosine intermediate" evidence="12">
    <location>
        <position position="301"/>
    </location>
</feature>
<dbReference type="STRING" id="589924.Ferp_1618"/>
<dbReference type="PROSITE" id="PS50880">
    <property type="entry name" value="TOPRIM"/>
    <property type="match status" value="1"/>
</dbReference>
<dbReference type="EC" id="5.6.2.1" evidence="12"/>
<dbReference type="Pfam" id="PF01131">
    <property type="entry name" value="Topoisom_bac"/>
    <property type="match status" value="1"/>
</dbReference>
<evidence type="ECO:0000256" key="9">
    <source>
        <dbReference type="ARBA" id="ARBA00023029"/>
    </source>
</evidence>
<dbReference type="GO" id="GO:0006265">
    <property type="term" value="P:DNA topological change"/>
    <property type="evidence" value="ECO:0007669"/>
    <property type="project" value="UniProtKB-UniRule"/>
</dbReference>
<dbReference type="Gene3D" id="3.40.50.140">
    <property type="match status" value="1"/>
</dbReference>
<dbReference type="KEGG" id="fpl:Ferp_1618"/>
<organism evidence="15 16">
    <name type="scientific">Ferroglobus placidus (strain DSM 10642 / AEDII12DO)</name>
    <dbReference type="NCBI Taxonomy" id="589924"/>
    <lineage>
        <taxon>Archaea</taxon>
        <taxon>Methanobacteriati</taxon>
        <taxon>Methanobacteriota</taxon>
        <taxon>Archaeoglobi</taxon>
        <taxon>Archaeoglobales</taxon>
        <taxon>Archaeoglobaceae</taxon>
        <taxon>Ferroglobus</taxon>
    </lineage>
</organism>
<evidence type="ECO:0000256" key="7">
    <source>
        <dbReference type="ARBA" id="ARBA00022833"/>
    </source>
</evidence>
<comment type="cofactor">
    <cofactor evidence="2">
        <name>Mg(2+)</name>
        <dbReference type="ChEBI" id="CHEBI:18420"/>
    </cofactor>
</comment>
<comment type="similarity">
    <text evidence="3 12">Belongs to the type IA topoisomerase family.</text>
</comment>
<dbReference type="InterPro" id="IPR013826">
    <property type="entry name" value="Topo_IA_cen_sub3"/>
</dbReference>
<dbReference type="Gene3D" id="2.70.20.10">
    <property type="entry name" value="Topoisomerase I, domain 3"/>
    <property type="match status" value="1"/>
</dbReference>
<dbReference type="NCBIfam" id="NF005555">
    <property type="entry name" value="PRK07220.1"/>
    <property type="match status" value="1"/>
</dbReference>
<reference evidence="16" key="1">
    <citation type="submission" date="2010-02" db="EMBL/GenBank/DDBJ databases">
        <title>Complete sequence of Ferroglobus placidus DSM 10642.</title>
        <authorList>
            <consortium name="US DOE Joint Genome Institute"/>
            <person name="Lucas S."/>
            <person name="Copeland A."/>
            <person name="Lapidus A."/>
            <person name="Cheng J.-F."/>
            <person name="Bruce D."/>
            <person name="Goodwin L."/>
            <person name="Pitluck S."/>
            <person name="Saunders E."/>
            <person name="Brettin T."/>
            <person name="Detter J.C."/>
            <person name="Han C."/>
            <person name="Tapia R."/>
            <person name="Larimer F."/>
            <person name="Land M."/>
            <person name="Hauser L."/>
            <person name="Kyrpides N."/>
            <person name="Ivanova N."/>
            <person name="Holmes D."/>
            <person name="Lovley D."/>
            <person name="Kyrpides N."/>
            <person name="Anderson I.J."/>
            <person name="Woyke T."/>
        </authorList>
    </citation>
    <scope>NUCLEOTIDE SEQUENCE [LARGE SCALE GENOMIC DNA]</scope>
    <source>
        <strain evidence="16">DSM 10642 / AEDII12DO</strain>
    </source>
</reference>
<dbReference type="HOGENOM" id="CLU_002929_1_4_2"/>
<dbReference type="CDD" id="cd03362">
    <property type="entry name" value="TOPRIM_TopoIA_TopoIII"/>
    <property type="match status" value="1"/>
</dbReference>
<dbReference type="EMBL" id="CP001899">
    <property type="protein sequence ID" value="ADC65767.1"/>
    <property type="molecule type" value="Genomic_DNA"/>
</dbReference>
<dbReference type="GO" id="GO:0006281">
    <property type="term" value="P:DNA repair"/>
    <property type="evidence" value="ECO:0007669"/>
    <property type="project" value="TreeGrafter"/>
</dbReference>